<name>A0ABY3PX68_9PSED</name>
<dbReference type="PROSITE" id="PS51257">
    <property type="entry name" value="PROKAR_LIPOPROTEIN"/>
    <property type="match status" value="1"/>
</dbReference>
<feature type="signal peptide" evidence="1">
    <location>
        <begin position="1"/>
        <end position="23"/>
    </location>
</feature>
<accession>A0ABY3PX68</accession>
<protein>
    <recommendedName>
        <fullName evidence="4">3-isopropylmalate dehydratase</fullName>
    </recommendedName>
</protein>
<dbReference type="EMBL" id="CP075567">
    <property type="protein sequence ID" value="UFP98543.1"/>
    <property type="molecule type" value="Genomic_DNA"/>
</dbReference>
<keyword evidence="3" id="KW-1185">Reference proteome</keyword>
<evidence type="ECO:0000256" key="1">
    <source>
        <dbReference type="SAM" id="SignalP"/>
    </source>
</evidence>
<sequence length="134" mass="13830">MRRLLIAALAGAVLAGCSTSPISADKADPVPRDRLFAFGERTNSQLVVTRDSGMFGAGCNSRFYIDGKLAAEFASGEVARFGLQPGTRVIGVKPSAACGGGALVEREVSVAAGETVRRRISISPGGLDISPTAY</sequence>
<dbReference type="RefSeq" id="WP_230732582.1">
    <property type="nucleotide sequence ID" value="NZ_CP075567.1"/>
</dbReference>
<evidence type="ECO:0000313" key="2">
    <source>
        <dbReference type="EMBL" id="UFP98543.1"/>
    </source>
</evidence>
<evidence type="ECO:0000313" key="3">
    <source>
        <dbReference type="Proteomes" id="UP001162907"/>
    </source>
</evidence>
<gene>
    <name evidence="2" type="ORF">KJY40_21195</name>
</gene>
<organism evidence="2 3">
    <name type="scientific">Pseudomonas fitomaticsae</name>
    <dbReference type="NCBI Taxonomy" id="2837969"/>
    <lineage>
        <taxon>Bacteria</taxon>
        <taxon>Pseudomonadati</taxon>
        <taxon>Pseudomonadota</taxon>
        <taxon>Gammaproteobacteria</taxon>
        <taxon>Pseudomonadales</taxon>
        <taxon>Pseudomonadaceae</taxon>
        <taxon>Pseudomonas</taxon>
    </lineage>
</organism>
<reference evidence="2 3" key="1">
    <citation type="journal article" date="2022" name="Int. J. Syst. Evol. Microbiol.">
        <title>Pseudomonas fitomaticsae sp. nov., isolated at Marimurtra Botanical Garden in Blanes, Catalonia, Spain.</title>
        <authorList>
            <person name="Atanasov K.E."/>
            <person name="Galbis D.M."/>
            <person name="Cornado D."/>
            <person name="Serpico A."/>
            <person name="Sanchez G."/>
            <person name="Bosch M."/>
            <person name="Ferrer A."/>
            <person name="Altabella T."/>
        </authorList>
    </citation>
    <scope>NUCLEOTIDE SEQUENCE [LARGE SCALE GENOMIC DNA]</scope>
    <source>
        <strain evidence="2 3">FIT81</strain>
    </source>
</reference>
<feature type="chain" id="PRO_5045778471" description="3-isopropylmalate dehydratase" evidence="1">
    <location>
        <begin position="24"/>
        <end position="134"/>
    </location>
</feature>
<evidence type="ECO:0008006" key="4">
    <source>
        <dbReference type="Google" id="ProtNLM"/>
    </source>
</evidence>
<keyword evidence="1" id="KW-0732">Signal</keyword>
<dbReference type="Proteomes" id="UP001162907">
    <property type="component" value="Chromosome"/>
</dbReference>
<proteinExistence type="predicted"/>